<gene>
    <name evidence="2" type="ORF">AS030_03030</name>
</gene>
<accession>A0A0V8JBG4</accession>
<name>A0A0V8JBG4_9BACL</name>
<dbReference type="SUPFAM" id="SSF56796">
    <property type="entry name" value="Dehydroquinate synthase-like"/>
    <property type="match status" value="1"/>
</dbReference>
<evidence type="ECO:0000259" key="1">
    <source>
        <dbReference type="Pfam" id="PF25137"/>
    </source>
</evidence>
<keyword evidence="3" id="KW-1185">Reference proteome</keyword>
<dbReference type="RefSeq" id="WP_061968240.1">
    <property type="nucleotide sequence ID" value="NZ_FMAV01000001.1"/>
</dbReference>
<dbReference type="Proteomes" id="UP000054099">
    <property type="component" value="Unassembled WGS sequence"/>
</dbReference>
<dbReference type="EMBL" id="LNQN01000001">
    <property type="protein sequence ID" value="KSU84535.1"/>
    <property type="molecule type" value="Genomic_DNA"/>
</dbReference>
<feature type="domain" description="Fe-containing alcohol dehydrogenase-like C-terminal" evidence="1">
    <location>
        <begin position="2"/>
        <end position="84"/>
    </location>
</feature>
<reference evidence="2 3" key="1">
    <citation type="journal article" date="2014" name="Antonie Van Leeuwenhoek">
        <title>Fictibacillus enclensis sp. nov., isolated from marine sediment.</title>
        <authorList>
            <person name="Dastager S.G."/>
            <person name="Mawlankar R."/>
            <person name="Srinivasan K."/>
            <person name="Tang S.K."/>
            <person name="Lee J.C."/>
            <person name="Ramana V.V."/>
            <person name="Shouche Y.S."/>
        </authorList>
    </citation>
    <scope>NUCLEOTIDE SEQUENCE [LARGE SCALE GENOMIC DNA]</scope>
    <source>
        <strain evidence="2 3">NIO-1003</strain>
    </source>
</reference>
<evidence type="ECO:0000313" key="3">
    <source>
        <dbReference type="Proteomes" id="UP000054099"/>
    </source>
</evidence>
<dbReference type="Pfam" id="PF25137">
    <property type="entry name" value="ADH_Fe_C"/>
    <property type="match status" value="1"/>
</dbReference>
<comment type="caution">
    <text evidence="2">The sequence shown here is derived from an EMBL/GenBank/DDBJ whole genome shotgun (WGS) entry which is preliminary data.</text>
</comment>
<organism evidence="2 3">
    <name type="scientific">Fictibacillus enclensis</name>
    <dbReference type="NCBI Taxonomy" id="1017270"/>
    <lineage>
        <taxon>Bacteria</taxon>
        <taxon>Bacillati</taxon>
        <taxon>Bacillota</taxon>
        <taxon>Bacilli</taxon>
        <taxon>Bacillales</taxon>
        <taxon>Fictibacillaceae</taxon>
        <taxon>Fictibacillus</taxon>
    </lineage>
</organism>
<protein>
    <recommendedName>
        <fullName evidence="1">Fe-containing alcohol dehydrogenase-like C-terminal domain-containing protein</fullName>
    </recommendedName>
</protein>
<sequence length="88" mass="9564">MVDMAKALGEKTDGIPVKEAAELAIQAIIKLNNTLNIPSNIKDLHVSLDVLPKPVEDSMRSGNVLINPRLTSSKDIKEIIENAYNGIL</sequence>
<proteinExistence type="predicted"/>
<dbReference type="AlphaFoldDB" id="A0A0V8JBG4"/>
<dbReference type="InterPro" id="IPR056798">
    <property type="entry name" value="ADH_Fe_C"/>
</dbReference>
<evidence type="ECO:0000313" key="2">
    <source>
        <dbReference type="EMBL" id="KSU84535.1"/>
    </source>
</evidence>
<dbReference type="Gene3D" id="1.20.1090.10">
    <property type="entry name" value="Dehydroquinate synthase-like - alpha domain"/>
    <property type="match status" value="1"/>
</dbReference>